<dbReference type="PANTHER" id="PTHR34836">
    <property type="entry name" value="OS06G0188250 PROTEIN"/>
    <property type="match status" value="1"/>
</dbReference>
<dbReference type="AlphaFoldDB" id="A0A834H1A1"/>
<keyword evidence="1" id="KW-0732">Signal</keyword>
<organism evidence="2 3">
    <name type="scientific">Rhododendron simsii</name>
    <name type="common">Sims's rhododendron</name>
    <dbReference type="NCBI Taxonomy" id="118357"/>
    <lineage>
        <taxon>Eukaryota</taxon>
        <taxon>Viridiplantae</taxon>
        <taxon>Streptophyta</taxon>
        <taxon>Embryophyta</taxon>
        <taxon>Tracheophyta</taxon>
        <taxon>Spermatophyta</taxon>
        <taxon>Magnoliopsida</taxon>
        <taxon>eudicotyledons</taxon>
        <taxon>Gunneridae</taxon>
        <taxon>Pentapetalae</taxon>
        <taxon>asterids</taxon>
        <taxon>Ericales</taxon>
        <taxon>Ericaceae</taxon>
        <taxon>Ericoideae</taxon>
        <taxon>Rhodoreae</taxon>
        <taxon>Rhododendron</taxon>
    </lineage>
</organism>
<dbReference type="Proteomes" id="UP000626092">
    <property type="component" value="Unassembled WGS sequence"/>
</dbReference>
<feature type="chain" id="PRO_5032490566" evidence="1">
    <location>
        <begin position="25"/>
        <end position="107"/>
    </location>
</feature>
<evidence type="ECO:0000313" key="2">
    <source>
        <dbReference type="EMBL" id="KAF7145627.1"/>
    </source>
</evidence>
<gene>
    <name evidence="2" type="ORF">RHSIM_Rhsim04G0164500</name>
</gene>
<accession>A0A834H1A1</accession>
<reference evidence="2" key="1">
    <citation type="submission" date="2019-11" db="EMBL/GenBank/DDBJ databases">
        <authorList>
            <person name="Liu Y."/>
            <person name="Hou J."/>
            <person name="Li T.-Q."/>
            <person name="Guan C.-H."/>
            <person name="Wu X."/>
            <person name="Wu H.-Z."/>
            <person name="Ling F."/>
            <person name="Zhang R."/>
            <person name="Shi X.-G."/>
            <person name="Ren J.-P."/>
            <person name="Chen E.-F."/>
            <person name="Sun J.-M."/>
        </authorList>
    </citation>
    <scope>NUCLEOTIDE SEQUENCE</scope>
    <source>
        <strain evidence="2">Adult_tree_wgs_1</strain>
        <tissue evidence="2">Leaves</tissue>
    </source>
</reference>
<evidence type="ECO:0000256" key="1">
    <source>
        <dbReference type="SAM" id="SignalP"/>
    </source>
</evidence>
<dbReference type="PANTHER" id="PTHR34836:SF1">
    <property type="entry name" value="OS09G0428600 PROTEIN"/>
    <property type="match status" value="1"/>
</dbReference>
<keyword evidence="3" id="KW-1185">Reference proteome</keyword>
<protein>
    <submittedName>
        <fullName evidence="2">Uncharacterized protein</fullName>
    </submittedName>
</protein>
<name>A0A834H1A1_RHOSS</name>
<proteinExistence type="predicted"/>
<sequence>MQKQWLLLLLVMSCCYYNIVPLLGAEINASSSGLIEVDVGLILDLDNILGKMSLTCIYMALDDFYAVYDQNHTTRIVLHAIDSKSDVVEAASAAELVGGGDLYSEAL</sequence>
<comment type="caution">
    <text evidence="2">The sequence shown here is derived from an EMBL/GenBank/DDBJ whole genome shotgun (WGS) entry which is preliminary data.</text>
</comment>
<dbReference type="OrthoDB" id="1751005at2759"/>
<feature type="signal peptide" evidence="1">
    <location>
        <begin position="1"/>
        <end position="24"/>
    </location>
</feature>
<dbReference type="EMBL" id="WJXA01000004">
    <property type="protein sequence ID" value="KAF7145627.1"/>
    <property type="molecule type" value="Genomic_DNA"/>
</dbReference>
<dbReference type="InterPro" id="IPR015683">
    <property type="entry name" value="Ionotropic_Glu_rcpt"/>
</dbReference>
<evidence type="ECO:0000313" key="3">
    <source>
        <dbReference type="Proteomes" id="UP000626092"/>
    </source>
</evidence>